<keyword evidence="2" id="KW-1185">Reference proteome</keyword>
<sequence length="210" mass="23721">MQIENTQQLRRSLAWLKNAAGIDDDYIKRWSPAEWEAWQSAMLADAHGDNPAVPDWMNPIIRGKWHNDFTLPFPQVGQLLPSAHPWFMEALQRPDFSLSVTEPIDYEFPQLSQIEAVYNEAMLRAWTPLLSLMLQPTRTPGVIDGAVEALYIVAPTAASEDVAELMRSHDLPDISTRLKGPSRSGRDLLAWVGLPMPEGDIVAWGSEWIY</sequence>
<reference evidence="1 2" key="1">
    <citation type="submission" date="2018-09" db="EMBL/GenBank/DDBJ databases">
        <title>Comparative genomics of Leucobacter spp.</title>
        <authorList>
            <person name="Reis A.C."/>
            <person name="Kolvenbach B.A."/>
            <person name="Corvini P.F.X."/>
            <person name="Nunes O.C."/>
        </authorList>
    </citation>
    <scope>NUCLEOTIDE SEQUENCE [LARGE SCALE GENOMIC DNA]</scope>
    <source>
        <strain evidence="1 2">TAN 31504</strain>
    </source>
</reference>
<evidence type="ECO:0000313" key="2">
    <source>
        <dbReference type="Proteomes" id="UP001645859"/>
    </source>
</evidence>
<name>A0ABS1SF80_9MICO</name>
<organism evidence="1 2">
    <name type="scientific">Leucobacter chromiireducens subsp. solipictus</name>
    <dbReference type="NCBI Taxonomy" id="398235"/>
    <lineage>
        <taxon>Bacteria</taxon>
        <taxon>Bacillati</taxon>
        <taxon>Actinomycetota</taxon>
        <taxon>Actinomycetes</taxon>
        <taxon>Micrococcales</taxon>
        <taxon>Microbacteriaceae</taxon>
        <taxon>Leucobacter</taxon>
    </lineage>
</organism>
<evidence type="ECO:0000313" key="1">
    <source>
        <dbReference type="EMBL" id="MBL3678541.1"/>
    </source>
</evidence>
<accession>A0ABS1SF80</accession>
<comment type="caution">
    <text evidence="1">The sequence shown here is derived from an EMBL/GenBank/DDBJ whole genome shotgun (WGS) entry which is preliminary data.</text>
</comment>
<dbReference type="RefSeq" id="WP_202343807.1">
    <property type="nucleotide sequence ID" value="NZ_BAAAPI010000008.1"/>
</dbReference>
<dbReference type="Proteomes" id="UP001645859">
    <property type="component" value="Unassembled WGS sequence"/>
</dbReference>
<protein>
    <submittedName>
        <fullName evidence="1">Uncharacterized protein</fullName>
    </submittedName>
</protein>
<gene>
    <name evidence="1" type="ORF">D3230_04420</name>
</gene>
<proteinExistence type="predicted"/>
<dbReference type="EMBL" id="QYAC01000002">
    <property type="protein sequence ID" value="MBL3678541.1"/>
    <property type="molecule type" value="Genomic_DNA"/>
</dbReference>